<dbReference type="InterPro" id="IPR002731">
    <property type="entry name" value="ATPase_BadF"/>
</dbReference>
<name>A0A2N7PJB4_9BACT</name>
<evidence type="ECO:0000259" key="5">
    <source>
        <dbReference type="Pfam" id="PF01869"/>
    </source>
</evidence>
<evidence type="ECO:0000256" key="4">
    <source>
        <dbReference type="ARBA" id="ARBA00023014"/>
    </source>
</evidence>
<evidence type="ECO:0000256" key="3">
    <source>
        <dbReference type="ARBA" id="ARBA00023004"/>
    </source>
</evidence>
<evidence type="ECO:0000313" key="7">
    <source>
        <dbReference type="Proteomes" id="UP000235731"/>
    </source>
</evidence>
<feature type="domain" description="ATPase BadF/BadG/BcrA/BcrD type" evidence="5">
    <location>
        <begin position="49"/>
        <end position="245"/>
    </location>
</feature>
<evidence type="ECO:0000256" key="2">
    <source>
        <dbReference type="ARBA" id="ARBA00022723"/>
    </source>
</evidence>
<dbReference type="Gene3D" id="3.30.420.40">
    <property type="match status" value="2"/>
</dbReference>
<gene>
    <name evidence="6" type="ORF">C0197_03965</name>
</gene>
<dbReference type="NCBIfam" id="TIGR00241">
    <property type="entry name" value="CoA_E_activ"/>
    <property type="match status" value="1"/>
</dbReference>
<reference evidence="6 7" key="1">
    <citation type="submission" date="2018-01" db="EMBL/GenBank/DDBJ databases">
        <title>Metagenomic assembled genomes from two thermal pools in the Uzon Caldera, Kamchatka, Russia.</title>
        <authorList>
            <person name="Wilkins L."/>
            <person name="Ettinger C."/>
        </authorList>
    </citation>
    <scope>NUCLEOTIDE SEQUENCE [LARGE SCALE GENOMIC DNA]</scope>
    <source>
        <strain evidence="6">ZAV-15</strain>
    </source>
</reference>
<evidence type="ECO:0000256" key="1">
    <source>
        <dbReference type="ARBA" id="ARBA00001966"/>
    </source>
</evidence>
<dbReference type="InterPro" id="IPR043129">
    <property type="entry name" value="ATPase_NBD"/>
</dbReference>
<keyword evidence="4" id="KW-0411">Iron-sulfur</keyword>
<dbReference type="SUPFAM" id="SSF53067">
    <property type="entry name" value="Actin-like ATPase domain"/>
    <property type="match status" value="1"/>
</dbReference>
<dbReference type="InterPro" id="IPR008275">
    <property type="entry name" value="CoA_E_activase_dom"/>
</dbReference>
<dbReference type="AlphaFoldDB" id="A0A2N7PJB4"/>
<dbReference type="InterPro" id="IPR051805">
    <property type="entry name" value="Dehydratase_Activator_Redct"/>
</dbReference>
<comment type="caution">
    <text evidence="6">The sequence shown here is derived from an EMBL/GenBank/DDBJ whole genome shotgun (WGS) entry which is preliminary data.</text>
</comment>
<sequence>MRILGIDLGSRTIKWVYFEGENLKDFGVIESGYNPLDKVRPFFEKIRPEKTVATGYGRHLAKEALKAEVVTEIKAHATGIYYLNPEIRTIIDIGGQDSKVIKIDEKGRVLNFLMNEKCAAGTGRFLEIMALGLGITLEDLSQAPLLKNPKIKIGSMCTVFAESEVISLKHKGVSLEEIIMAIHESIAERIMVMLERLGVEEKVAFTGGVAKNKALKALLESKLKLSIFSPDYPEITGALGAALLALKGI</sequence>
<dbReference type="PANTHER" id="PTHR32329:SF8">
    <property type="entry name" value="ACTIVATOR OF (R)-2-HYDROXYGLUTARYL-COA DEHYDRATASE"/>
    <property type="match status" value="1"/>
</dbReference>
<dbReference type="Pfam" id="PF01869">
    <property type="entry name" value="BcrAD_BadFG"/>
    <property type="match status" value="1"/>
</dbReference>
<dbReference type="PANTHER" id="PTHR32329">
    <property type="entry name" value="BIFUNCTIONAL PROTEIN [INCLUDES 2-HYDROXYACYL-COA DEHYDRATASE (N-TER) AND ITS ACTIVATOR DOMAIN (C_TERM)-RELATED"/>
    <property type="match status" value="1"/>
</dbReference>
<accession>A0A2N7PJB4</accession>
<proteinExistence type="predicted"/>
<keyword evidence="2" id="KW-0479">Metal-binding</keyword>
<dbReference type="EMBL" id="PNIE01000054">
    <property type="protein sequence ID" value="PMP62759.1"/>
    <property type="molecule type" value="Genomic_DNA"/>
</dbReference>
<comment type="cofactor">
    <cofactor evidence="1">
        <name>[4Fe-4S] cluster</name>
        <dbReference type="ChEBI" id="CHEBI:49883"/>
    </cofactor>
</comment>
<dbReference type="GO" id="GO:0051536">
    <property type="term" value="F:iron-sulfur cluster binding"/>
    <property type="evidence" value="ECO:0007669"/>
    <property type="project" value="UniProtKB-KW"/>
</dbReference>
<evidence type="ECO:0000313" key="6">
    <source>
        <dbReference type="EMBL" id="PMP62759.1"/>
    </source>
</evidence>
<dbReference type="CDD" id="cd24036">
    <property type="entry name" value="ASKHA_NBD_BcrAD_BadFG_HgdC_HadI"/>
    <property type="match status" value="1"/>
</dbReference>
<dbReference type="GO" id="GO:0046872">
    <property type="term" value="F:metal ion binding"/>
    <property type="evidence" value="ECO:0007669"/>
    <property type="project" value="UniProtKB-KW"/>
</dbReference>
<organism evidence="6 7">
    <name type="scientific">Caldimicrobium thiodismutans</name>
    <dbReference type="NCBI Taxonomy" id="1653476"/>
    <lineage>
        <taxon>Bacteria</taxon>
        <taxon>Pseudomonadati</taxon>
        <taxon>Thermodesulfobacteriota</taxon>
        <taxon>Thermodesulfobacteria</taxon>
        <taxon>Thermodesulfobacteriales</taxon>
        <taxon>Thermodesulfobacteriaceae</taxon>
        <taxon>Caldimicrobium</taxon>
    </lineage>
</organism>
<keyword evidence="3" id="KW-0408">Iron</keyword>
<protein>
    <submittedName>
        <fullName evidence="6">3-hydroxyacyl-ACP dehydratase</fullName>
    </submittedName>
</protein>
<dbReference type="Proteomes" id="UP000235731">
    <property type="component" value="Unassembled WGS sequence"/>
</dbReference>